<dbReference type="PANTHER" id="PTHR12338:SF5">
    <property type="entry name" value="ANTIGEN 43-RELATED"/>
    <property type="match status" value="1"/>
</dbReference>
<organism evidence="2 3">
    <name type="scientific">Coralloluteibacterium thermophilum</name>
    <dbReference type="NCBI Taxonomy" id="2707049"/>
    <lineage>
        <taxon>Bacteria</taxon>
        <taxon>Pseudomonadati</taxon>
        <taxon>Pseudomonadota</taxon>
        <taxon>Gammaproteobacteria</taxon>
        <taxon>Lysobacterales</taxon>
        <taxon>Lysobacteraceae</taxon>
        <taxon>Coralloluteibacterium</taxon>
    </lineage>
</organism>
<dbReference type="Pfam" id="PF18886">
    <property type="entry name" value="DUF5649"/>
    <property type="match status" value="5"/>
</dbReference>
<dbReference type="EMBL" id="JBHSGG010000050">
    <property type="protein sequence ID" value="MFC4729764.1"/>
    <property type="molecule type" value="Genomic_DNA"/>
</dbReference>
<keyword evidence="3" id="KW-1185">Reference proteome</keyword>
<sequence length="810" mass="79495">MNRIYSLVFNRALGQLQVASELGGRSHGGAGHSTRGPRPALTCLALSLALAWLPAGAQAQAAPAPGQLPTGPNVIQGANAPTIDGLRMTIEQTDARALIRWDSFDIGADAAVHFQQGLGQAVLNQIGGGDASQIFGQLTGDGRVFLINPNGIVFGAEAQVNVGSLVASGLAMTTSEQDFLGGADELHFAAGGAGVVVNRGDIRGTDASGQGNVALLGRAVHNEGDIGGTLTMIDLVAADAATLSAGGVYEFTPTAAVAGAGAALVTNSGTLESQGGRITLAASADPFGGVLINSSGIISAAGFVEGESGAVRLRAAGGGIEVSGTVTATGNTLTIDAGRDAVALTNSENRLDGARVNVTAGATEIATQGDLNLYMVDTLDLTVNSGGALNLGRGTIGGVVNARSGGPITRSFEAPLTLGRSGALSTLDAGGHDILLADERGGTLFMGNFDVTGADVYLESTGAMMLNRISTDSLYAIGTHGVMLGTGTVDGSLTVHSYGGVVGQVGGGLTVAGPTAITAVGAVTLADAGNDFQGEVRLTGRDVHIVDRNGLDLQAVTASGDFTVSSNGVLNLGAGRIDGSLTATSNGHAIGQRGGLTVAGAATIDAGAADIALDAANDFRGAVALTGGAVRVRDINDLDIRALVGGTGGLDLQAGGNLLLPTGDIDTGSADLRLVAGGTLGTPGALHGANVTLHGGTGLDLDHDVTATSGLSLGGGVGAIQQNAGRIAAVRLDVEGGSARLDAAGNAVGALGDVDVAGAFALRNAQAIQQAAGTTVKVGGAASFDAGGQDIVLANAGNDFGGPVSLTGSD</sequence>
<proteinExistence type="predicted"/>
<comment type="caution">
    <text evidence="2">The sequence shown here is derived from an EMBL/GenBank/DDBJ whole genome shotgun (WGS) entry which is preliminary data.</text>
</comment>
<reference evidence="3" key="1">
    <citation type="journal article" date="2019" name="Int. J. Syst. Evol. Microbiol.">
        <title>The Global Catalogue of Microorganisms (GCM) 10K type strain sequencing project: providing services to taxonomists for standard genome sequencing and annotation.</title>
        <authorList>
            <consortium name="The Broad Institute Genomics Platform"/>
            <consortium name="The Broad Institute Genome Sequencing Center for Infectious Disease"/>
            <person name="Wu L."/>
            <person name="Ma J."/>
        </authorList>
    </citation>
    <scope>NUCLEOTIDE SEQUENCE [LARGE SCALE GENOMIC DNA]</scope>
    <source>
        <strain evidence="3">CGMCC 1.13574</strain>
    </source>
</reference>
<dbReference type="InterPro" id="IPR050909">
    <property type="entry name" value="Bact_Autotransporter_VF"/>
</dbReference>
<accession>A0ABV9NQ36</accession>
<dbReference type="InterPro" id="IPR011050">
    <property type="entry name" value="Pectin_lyase_fold/virulence"/>
</dbReference>
<dbReference type="PANTHER" id="PTHR12338">
    <property type="entry name" value="AUTOTRANSPORTER"/>
    <property type="match status" value="1"/>
</dbReference>
<dbReference type="Pfam" id="PF05860">
    <property type="entry name" value="TPS"/>
    <property type="match status" value="1"/>
</dbReference>
<evidence type="ECO:0000313" key="3">
    <source>
        <dbReference type="Proteomes" id="UP001595892"/>
    </source>
</evidence>
<dbReference type="Proteomes" id="UP001595892">
    <property type="component" value="Unassembled WGS sequence"/>
</dbReference>
<dbReference type="SUPFAM" id="SSF51126">
    <property type="entry name" value="Pectin lyase-like"/>
    <property type="match status" value="1"/>
</dbReference>
<feature type="non-terminal residue" evidence="2">
    <location>
        <position position="810"/>
    </location>
</feature>
<gene>
    <name evidence="2" type="ORF">ACFO3Q_16470</name>
</gene>
<evidence type="ECO:0000313" key="2">
    <source>
        <dbReference type="EMBL" id="MFC4729764.1"/>
    </source>
</evidence>
<dbReference type="Gene3D" id="2.160.20.10">
    <property type="entry name" value="Single-stranded right-handed beta-helix, Pectin lyase-like"/>
    <property type="match status" value="1"/>
</dbReference>
<feature type="domain" description="Filamentous haemagglutinin FhaB/tRNA nuclease CdiA-like TPS" evidence="1">
    <location>
        <begin position="65"/>
        <end position="176"/>
    </location>
</feature>
<dbReference type="InterPro" id="IPR012334">
    <property type="entry name" value="Pectin_lyas_fold"/>
</dbReference>
<evidence type="ECO:0000259" key="1">
    <source>
        <dbReference type="SMART" id="SM00912"/>
    </source>
</evidence>
<dbReference type="RefSeq" id="WP_377005935.1">
    <property type="nucleotide sequence ID" value="NZ_JBHSGG010000050.1"/>
</dbReference>
<dbReference type="InterPro" id="IPR008638">
    <property type="entry name" value="FhaB/CdiA-like_TPS"/>
</dbReference>
<dbReference type="NCBIfam" id="TIGR01901">
    <property type="entry name" value="adhes_NPXG"/>
    <property type="match status" value="1"/>
</dbReference>
<protein>
    <submittedName>
        <fullName evidence="2">Filamentous hemagglutinin N-terminal domain-containing protein</fullName>
    </submittedName>
</protein>
<dbReference type="InterPro" id="IPR043709">
    <property type="entry name" value="DUF5649"/>
</dbReference>
<dbReference type="SMART" id="SM00912">
    <property type="entry name" value="Haemagg_act"/>
    <property type="match status" value="1"/>
</dbReference>
<dbReference type="InterPro" id="IPR024973">
    <property type="entry name" value="ESPR"/>
</dbReference>
<dbReference type="Pfam" id="PF13018">
    <property type="entry name" value="ESPR"/>
    <property type="match status" value="1"/>
</dbReference>
<name>A0ABV9NQ36_9GAMM</name>